<dbReference type="AlphaFoldDB" id="A0A383EVE7"/>
<dbReference type="EMBL" id="UINC01229144">
    <property type="protein sequence ID" value="SVE60741.1"/>
    <property type="molecule type" value="Genomic_DNA"/>
</dbReference>
<gene>
    <name evidence="1" type="ORF">METZ01_LOCUS513595</name>
</gene>
<proteinExistence type="predicted"/>
<organism evidence="1">
    <name type="scientific">marine metagenome</name>
    <dbReference type="NCBI Taxonomy" id="408172"/>
    <lineage>
        <taxon>unclassified sequences</taxon>
        <taxon>metagenomes</taxon>
        <taxon>ecological metagenomes</taxon>
    </lineage>
</organism>
<feature type="non-terminal residue" evidence="1">
    <location>
        <position position="37"/>
    </location>
</feature>
<protein>
    <submittedName>
        <fullName evidence="1">Uncharacterized protein</fullName>
    </submittedName>
</protein>
<name>A0A383EVE7_9ZZZZ</name>
<reference evidence="1" key="1">
    <citation type="submission" date="2018-05" db="EMBL/GenBank/DDBJ databases">
        <authorList>
            <person name="Lanie J.A."/>
            <person name="Ng W.-L."/>
            <person name="Kazmierczak K.M."/>
            <person name="Andrzejewski T.M."/>
            <person name="Davidsen T.M."/>
            <person name="Wayne K.J."/>
            <person name="Tettelin H."/>
            <person name="Glass J.I."/>
            <person name="Rusch D."/>
            <person name="Podicherti R."/>
            <person name="Tsui H.-C.T."/>
            <person name="Winkler M.E."/>
        </authorList>
    </citation>
    <scope>NUCLEOTIDE SEQUENCE</scope>
</reference>
<sequence length="37" mass="4104">MGLKSITNISFIMVVITITILFPQTKSQVCSETCNNK</sequence>
<evidence type="ECO:0000313" key="1">
    <source>
        <dbReference type="EMBL" id="SVE60741.1"/>
    </source>
</evidence>
<accession>A0A383EVE7</accession>